<name>A0A2Z4FGW9_9DELT</name>
<dbReference type="EMBL" id="CP030032">
    <property type="protein sequence ID" value="AWV88217.1"/>
    <property type="molecule type" value="Genomic_DNA"/>
</dbReference>
<keyword evidence="2" id="KW-1185">Reference proteome</keyword>
<reference evidence="1 2" key="1">
    <citation type="submission" date="2018-06" db="EMBL/GenBank/DDBJ databases">
        <title>Lujinxingia sediminis gen. nov. sp. nov., a new facultative anaerobic member of the class Deltaproteobacteria, and proposal of Lujinxingaceae fam. nov.</title>
        <authorList>
            <person name="Guo L.-Y."/>
            <person name="Li C.-M."/>
            <person name="Wang S."/>
            <person name="Du Z.-J."/>
        </authorList>
    </citation>
    <scope>NUCLEOTIDE SEQUENCE [LARGE SCALE GENOMIC DNA]</scope>
    <source>
        <strain evidence="1 2">FA350</strain>
    </source>
</reference>
<evidence type="ECO:0000313" key="2">
    <source>
        <dbReference type="Proteomes" id="UP000249799"/>
    </source>
</evidence>
<dbReference type="KEGG" id="bsed:DN745_02225"/>
<sequence length="97" mass="10773">MHEQLHADENLAVFLTIEDDGILRLEMVATSDTYDLSVPDEVVVAVEGEAVEVVVEDAAHAMAELGDASKFDEETFTVMLRVHEFFEGWDFGPEDEG</sequence>
<dbReference type="OrthoDB" id="5525921at2"/>
<gene>
    <name evidence="1" type="ORF">DN745_02225</name>
</gene>
<protein>
    <submittedName>
        <fullName evidence="1">Uncharacterized protein</fullName>
    </submittedName>
</protein>
<evidence type="ECO:0000313" key="1">
    <source>
        <dbReference type="EMBL" id="AWV88217.1"/>
    </source>
</evidence>
<proteinExistence type="predicted"/>
<dbReference type="AlphaFoldDB" id="A0A2Z4FGW9"/>
<accession>A0A2Z4FGW9</accession>
<organism evidence="1 2">
    <name type="scientific">Bradymonas sediminis</name>
    <dbReference type="NCBI Taxonomy" id="1548548"/>
    <lineage>
        <taxon>Bacteria</taxon>
        <taxon>Deltaproteobacteria</taxon>
        <taxon>Bradymonadales</taxon>
        <taxon>Bradymonadaceae</taxon>
        <taxon>Bradymonas</taxon>
    </lineage>
</organism>
<dbReference type="RefSeq" id="WP_111331773.1">
    <property type="nucleotide sequence ID" value="NZ_CP030032.1"/>
</dbReference>
<dbReference type="Proteomes" id="UP000249799">
    <property type="component" value="Chromosome"/>
</dbReference>